<dbReference type="GO" id="GO:0030598">
    <property type="term" value="F:rRNA N-glycosylase activity"/>
    <property type="evidence" value="ECO:0007669"/>
    <property type="project" value="InterPro"/>
</dbReference>
<dbReference type="Gene3D" id="3.30.499.10">
    <property type="entry name" value="Aconitase, domain 3"/>
    <property type="match status" value="1"/>
</dbReference>
<dbReference type="InterPro" id="IPR015931">
    <property type="entry name" value="Acnase/IPM_dHydase_lsu_aba_1/3"/>
</dbReference>
<dbReference type="GO" id="GO:0017148">
    <property type="term" value="P:negative regulation of translation"/>
    <property type="evidence" value="ECO:0007669"/>
    <property type="project" value="InterPro"/>
</dbReference>
<dbReference type="STRING" id="35608.A0A2U1PM51"/>
<dbReference type="AlphaFoldDB" id="A0A2U1PM51"/>
<proteinExistence type="predicted"/>
<accession>A0A2U1PM51</accession>
<gene>
    <name evidence="2" type="ORF">CTI12_AA137090</name>
</gene>
<name>A0A2U1PM51_ARTAN</name>
<protein>
    <submittedName>
        <fullName evidence="2">Aconitate hydratase, cytoplasmic</fullName>
    </submittedName>
</protein>
<evidence type="ECO:0000256" key="1">
    <source>
        <dbReference type="ARBA" id="ARBA00023004"/>
    </source>
</evidence>
<keyword evidence="3" id="KW-1185">Reference proteome</keyword>
<evidence type="ECO:0000313" key="3">
    <source>
        <dbReference type="Proteomes" id="UP000245207"/>
    </source>
</evidence>
<dbReference type="InterPro" id="IPR036041">
    <property type="entry name" value="Ribosome-inact_prot_sf"/>
</dbReference>
<dbReference type="SUPFAM" id="SSF56371">
    <property type="entry name" value="Ribosome inactivating proteins (RIP)"/>
    <property type="match status" value="1"/>
</dbReference>
<keyword evidence="1" id="KW-0408">Iron</keyword>
<dbReference type="Proteomes" id="UP000245207">
    <property type="component" value="Unassembled WGS sequence"/>
</dbReference>
<dbReference type="OrthoDB" id="2279155at2759"/>
<dbReference type="EMBL" id="PKPP01000978">
    <property type="protein sequence ID" value="PWA86835.1"/>
    <property type="molecule type" value="Genomic_DNA"/>
</dbReference>
<reference evidence="2 3" key="1">
    <citation type="journal article" date="2018" name="Mol. Plant">
        <title>The genome of Artemisia annua provides insight into the evolution of Asteraceae family and artemisinin biosynthesis.</title>
        <authorList>
            <person name="Shen Q."/>
            <person name="Zhang L."/>
            <person name="Liao Z."/>
            <person name="Wang S."/>
            <person name="Yan T."/>
            <person name="Shi P."/>
            <person name="Liu M."/>
            <person name="Fu X."/>
            <person name="Pan Q."/>
            <person name="Wang Y."/>
            <person name="Lv Z."/>
            <person name="Lu X."/>
            <person name="Zhang F."/>
            <person name="Jiang W."/>
            <person name="Ma Y."/>
            <person name="Chen M."/>
            <person name="Hao X."/>
            <person name="Li L."/>
            <person name="Tang Y."/>
            <person name="Lv G."/>
            <person name="Zhou Y."/>
            <person name="Sun X."/>
            <person name="Brodelius P.E."/>
            <person name="Rose J.K.C."/>
            <person name="Tang K."/>
        </authorList>
    </citation>
    <scope>NUCLEOTIDE SEQUENCE [LARGE SCALE GENOMIC DNA]</scope>
    <source>
        <strain evidence="3">cv. Huhao1</strain>
        <tissue evidence="2">Leaf</tissue>
    </source>
</reference>
<evidence type="ECO:0000313" key="2">
    <source>
        <dbReference type="EMBL" id="PWA86835.1"/>
    </source>
</evidence>
<comment type="caution">
    <text evidence="2">The sequence shown here is derived from an EMBL/GenBank/DDBJ whole genome shotgun (WGS) entry which is preliminary data.</text>
</comment>
<organism evidence="2 3">
    <name type="scientific">Artemisia annua</name>
    <name type="common">Sweet wormwood</name>
    <dbReference type="NCBI Taxonomy" id="35608"/>
    <lineage>
        <taxon>Eukaryota</taxon>
        <taxon>Viridiplantae</taxon>
        <taxon>Streptophyta</taxon>
        <taxon>Embryophyta</taxon>
        <taxon>Tracheophyta</taxon>
        <taxon>Spermatophyta</taxon>
        <taxon>Magnoliopsida</taxon>
        <taxon>eudicotyledons</taxon>
        <taxon>Gunneridae</taxon>
        <taxon>Pentapetalae</taxon>
        <taxon>asterids</taxon>
        <taxon>campanulids</taxon>
        <taxon>Asterales</taxon>
        <taxon>Asteraceae</taxon>
        <taxon>Asteroideae</taxon>
        <taxon>Anthemideae</taxon>
        <taxon>Artemisiinae</taxon>
        <taxon>Artemisia</taxon>
    </lineage>
</organism>
<sequence length="148" mass="16874">MEEVDIDFEKEPIGTTKDGKEVFFRDVWPSTEEIAECHMIRDTRYIPALGLRGDTIYTFDDFHDFPAPESTLFGYSGNYNHLARDLDSGIYVLDYEKLQNAVETLIGGMSGGANSRECHKWRQSIFRVIMGVAEGWRSRIVSSSLHNS</sequence>